<accession>A0A4W5N864</accession>
<evidence type="ECO:0000313" key="2">
    <source>
        <dbReference type="Ensembl" id="ENSHHUP00000045725.1"/>
    </source>
</evidence>
<evidence type="ECO:0000259" key="1">
    <source>
        <dbReference type="Pfam" id="PF16413"/>
    </source>
</evidence>
<reference evidence="2" key="2">
    <citation type="submission" date="2025-08" db="UniProtKB">
        <authorList>
            <consortium name="Ensembl"/>
        </authorList>
    </citation>
    <scope>IDENTIFICATION</scope>
</reference>
<reference evidence="3" key="1">
    <citation type="submission" date="2018-06" db="EMBL/GenBank/DDBJ databases">
        <title>Genome assembly of Danube salmon.</title>
        <authorList>
            <person name="Macqueen D.J."/>
            <person name="Gundappa M.K."/>
        </authorList>
    </citation>
    <scope>NUCLEOTIDE SEQUENCE [LARGE SCALE GENOMIC DNA]</scope>
</reference>
<dbReference type="Proteomes" id="UP000314982">
    <property type="component" value="Unassembled WGS sequence"/>
</dbReference>
<sequence>MSCLQEGNLAGLPLLLDNYTPSMEALPMFILHLATEVNWDNDKDCFRDFSKECILFYSIRKQYVLEVEVEEGSCTLLFLDLRGDDHSTTTRPTQWEARPTQSERVFPHKKAFFTDRNTSFFSYLCLTS</sequence>
<reference evidence="2" key="3">
    <citation type="submission" date="2025-09" db="UniProtKB">
        <authorList>
            <consortium name="Ensembl"/>
        </authorList>
    </citation>
    <scope>IDENTIFICATION</scope>
</reference>
<dbReference type="Pfam" id="PF16413">
    <property type="entry name" value="Mlh1_C"/>
    <property type="match status" value="1"/>
</dbReference>
<protein>
    <recommendedName>
        <fullName evidence="1">DNA mismatch repair protein Mlh1 C-terminal domain-containing protein</fullName>
    </recommendedName>
</protein>
<keyword evidence="3" id="KW-1185">Reference proteome</keyword>
<proteinExistence type="predicted"/>
<organism evidence="2 3">
    <name type="scientific">Hucho hucho</name>
    <name type="common">huchen</name>
    <dbReference type="NCBI Taxonomy" id="62062"/>
    <lineage>
        <taxon>Eukaryota</taxon>
        <taxon>Metazoa</taxon>
        <taxon>Chordata</taxon>
        <taxon>Craniata</taxon>
        <taxon>Vertebrata</taxon>
        <taxon>Euteleostomi</taxon>
        <taxon>Actinopterygii</taxon>
        <taxon>Neopterygii</taxon>
        <taxon>Teleostei</taxon>
        <taxon>Protacanthopterygii</taxon>
        <taxon>Salmoniformes</taxon>
        <taxon>Salmonidae</taxon>
        <taxon>Salmoninae</taxon>
        <taxon>Hucho</taxon>
    </lineage>
</organism>
<name>A0A4W5N864_9TELE</name>
<evidence type="ECO:0000313" key="3">
    <source>
        <dbReference type="Proteomes" id="UP000314982"/>
    </source>
</evidence>
<dbReference type="STRING" id="62062.ENSHHUP00000045725"/>
<dbReference type="AlphaFoldDB" id="A0A4W5N864"/>
<dbReference type="Ensembl" id="ENSHHUT00000047416.1">
    <property type="protein sequence ID" value="ENSHHUP00000045725.1"/>
    <property type="gene ID" value="ENSHHUG00000027893.1"/>
</dbReference>
<dbReference type="InterPro" id="IPR032189">
    <property type="entry name" value="Mlh1_C"/>
</dbReference>
<feature type="domain" description="DNA mismatch repair protein Mlh1 C-terminal" evidence="1">
    <location>
        <begin position="5"/>
        <end position="82"/>
    </location>
</feature>